<evidence type="ECO:0000313" key="3">
    <source>
        <dbReference type="Proteomes" id="UP000324611"/>
    </source>
</evidence>
<accession>A0A5B2VLX5</accession>
<comment type="caution">
    <text evidence="2">The sequence shown here is derived from an EMBL/GenBank/DDBJ whole genome shotgun (WGS) entry which is preliminary data.</text>
</comment>
<keyword evidence="3" id="KW-1185">Reference proteome</keyword>
<dbReference type="EMBL" id="VUOC01000004">
    <property type="protein sequence ID" value="KAA2240563.1"/>
    <property type="molecule type" value="Genomic_DNA"/>
</dbReference>
<dbReference type="AlphaFoldDB" id="A0A5B2VLX5"/>
<name>A0A5B2VLX5_9BACT</name>
<reference evidence="2 3" key="1">
    <citation type="submission" date="2019-09" db="EMBL/GenBank/DDBJ databases">
        <title>Chitinophaga ginsengihumi sp. nov., isolated from soil of ginseng rhizosphere.</title>
        <authorList>
            <person name="Lee J."/>
        </authorList>
    </citation>
    <scope>NUCLEOTIDE SEQUENCE [LARGE SCALE GENOMIC DNA]</scope>
    <source>
        <strain evidence="2 3">BN140078</strain>
    </source>
</reference>
<protein>
    <recommendedName>
        <fullName evidence="4">Cell division protein FtsQ</fullName>
    </recommendedName>
</protein>
<sequence length="346" mass="38206">MGTAILWMAVLTGFVILVVSASNFKETAPCNGIVVKLSGSDDNFFIGEKDIKALIARNKDLNPIGKPVSAINMAGLEQMVAQDPWVKQADLFIDNQHRLNIKVTQREPVARVFTVTGNSFYLDADRDRIPVSERYTARVPVFTGFPTDAPQLQQADSALTAGIVDLSRYVLSDPFWMAQVEQVNITGDRKFEITPKLGDHIIDFGEGVDIEKKFGKLMAFYKEGLSRVGWNNYTRINVAFENEVVCTRKDGTPPPKPIPPHIDSVDVDMAGTGDTAVVANPAKETPSHTDKRTEKPAAKPAPKKDVKPVAKKQTAKPQDKKPQRTPKAVYKPAERSVNTTKKHRTP</sequence>
<gene>
    <name evidence="2" type="ORF">F0L74_30915</name>
</gene>
<feature type="region of interest" description="Disordered" evidence="1">
    <location>
        <begin position="247"/>
        <end position="346"/>
    </location>
</feature>
<evidence type="ECO:0008006" key="4">
    <source>
        <dbReference type="Google" id="ProtNLM"/>
    </source>
</evidence>
<evidence type="ECO:0000256" key="1">
    <source>
        <dbReference type="SAM" id="MobiDB-lite"/>
    </source>
</evidence>
<dbReference type="Proteomes" id="UP000324611">
    <property type="component" value="Unassembled WGS sequence"/>
</dbReference>
<feature type="compositionally biased region" description="Basic and acidic residues" evidence="1">
    <location>
        <begin position="285"/>
        <end position="308"/>
    </location>
</feature>
<evidence type="ECO:0000313" key="2">
    <source>
        <dbReference type="EMBL" id="KAA2240563.1"/>
    </source>
</evidence>
<reference evidence="2 3" key="2">
    <citation type="submission" date="2019-09" db="EMBL/GenBank/DDBJ databases">
        <authorList>
            <person name="Jin C."/>
        </authorList>
    </citation>
    <scope>NUCLEOTIDE SEQUENCE [LARGE SCALE GENOMIC DNA]</scope>
    <source>
        <strain evidence="2 3">BN140078</strain>
    </source>
</reference>
<proteinExistence type="predicted"/>
<dbReference type="RefSeq" id="WP_149841741.1">
    <property type="nucleotide sequence ID" value="NZ_VUOC01000004.1"/>
</dbReference>
<organism evidence="2 3">
    <name type="scientific">Chitinophaga agrisoli</name>
    <dbReference type="NCBI Taxonomy" id="2607653"/>
    <lineage>
        <taxon>Bacteria</taxon>
        <taxon>Pseudomonadati</taxon>
        <taxon>Bacteroidota</taxon>
        <taxon>Chitinophagia</taxon>
        <taxon>Chitinophagales</taxon>
        <taxon>Chitinophagaceae</taxon>
        <taxon>Chitinophaga</taxon>
    </lineage>
</organism>